<proteinExistence type="predicted"/>
<sequence length="69" mass="7818">MRKVISVLETRNGWLVVEGDAHGLSLPIDLASKSWSFNSLDAAIARIRRILKSWKEVPETELTKKAKQE</sequence>
<name>A0A0F9L0L1_9ZZZZ</name>
<dbReference type="EMBL" id="LAZR01007096">
    <property type="protein sequence ID" value="KKM87478.1"/>
    <property type="molecule type" value="Genomic_DNA"/>
</dbReference>
<organism evidence="1">
    <name type="scientific">marine sediment metagenome</name>
    <dbReference type="NCBI Taxonomy" id="412755"/>
    <lineage>
        <taxon>unclassified sequences</taxon>
        <taxon>metagenomes</taxon>
        <taxon>ecological metagenomes</taxon>
    </lineage>
</organism>
<evidence type="ECO:0000313" key="1">
    <source>
        <dbReference type="EMBL" id="KKM87478.1"/>
    </source>
</evidence>
<dbReference type="AlphaFoldDB" id="A0A0F9L0L1"/>
<comment type="caution">
    <text evidence="1">The sequence shown here is derived from an EMBL/GenBank/DDBJ whole genome shotgun (WGS) entry which is preliminary data.</text>
</comment>
<gene>
    <name evidence="1" type="ORF">LCGC14_1268550</name>
</gene>
<reference evidence="1" key="1">
    <citation type="journal article" date="2015" name="Nature">
        <title>Complex archaea that bridge the gap between prokaryotes and eukaryotes.</title>
        <authorList>
            <person name="Spang A."/>
            <person name="Saw J.H."/>
            <person name="Jorgensen S.L."/>
            <person name="Zaremba-Niedzwiedzka K."/>
            <person name="Martijn J."/>
            <person name="Lind A.E."/>
            <person name="van Eijk R."/>
            <person name="Schleper C."/>
            <person name="Guy L."/>
            <person name="Ettema T.J."/>
        </authorList>
    </citation>
    <scope>NUCLEOTIDE SEQUENCE</scope>
</reference>
<accession>A0A0F9L0L1</accession>
<protein>
    <submittedName>
        <fullName evidence="1">Uncharacterized protein</fullName>
    </submittedName>
</protein>